<dbReference type="NCBIfam" id="NF007020">
    <property type="entry name" value="PRK09485.1"/>
    <property type="match status" value="1"/>
</dbReference>
<keyword evidence="2 5" id="KW-0808">Transferase</keyword>
<dbReference type="Gene3D" id="3.20.20.330">
    <property type="entry name" value="Homocysteine-binding-like domain"/>
    <property type="match status" value="1"/>
</dbReference>
<reference evidence="7 8" key="1">
    <citation type="submission" date="2018-06" db="EMBL/GenBank/DDBJ databases">
        <title>Whole genome sequencing of Candida tropicalis (genome annotated by CSBL at Korea University).</title>
        <authorList>
            <person name="Ahn J."/>
        </authorList>
    </citation>
    <scope>NUCLEOTIDE SEQUENCE [LARGE SCALE GENOMIC DNA]</scope>
    <source>
        <strain evidence="7 8">ATCC 20962</strain>
    </source>
</reference>
<evidence type="ECO:0000313" key="7">
    <source>
        <dbReference type="EMBL" id="RCK63328.1"/>
    </source>
</evidence>
<evidence type="ECO:0000313" key="8">
    <source>
        <dbReference type="Proteomes" id="UP000253472"/>
    </source>
</evidence>
<keyword evidence="8" id="KW-1185">Reference proteome</keyword>
<evidence type="ECO:0000256" key="2">
    <source>
        <dbReference type="ARBA" id="ARBA00022679"/>
    </source>
</evidence>
<dbReference type="InterPro" id="IPR017226">
    <property type="entry name" value="BHMT-like"/>
</dbReference>
<keyword evidence="3 5" id="KW-0479">Metal-binding</keyword>
<feature type="binding site" evidence="5">
    <location>
        <position position="296"/>
    </location>
    <ligand>
        <name>Zn(2+)</name>
        <dbReference type="ChEBI" id="CHEBI:29105"/>
    </ligand>
</feature>
<dbReference type="InterPro" id="IPR003726">
    <property type="entry name" value="HCY_dom"/>
</dbReference>
<dbReference type="InterPro" id="IPR051486">
    <property type="entry name" value="Hcy_S-methyltransferase"/>
</dbReference>
<evidence type="ECO:0000256" key="3">
    <source>
        <dbReference type="ARBA" id="ARBA00022723"/>
    </source>
</evidence>
<comment type="caution">
    <text evidence="7">The sequence shown here is derived from an EMBL/GenBank/DDBJ whole genome shotgun (WGS) entry which is preliminary data.</text>
</comment>
<name>A0A367YBU6_9ASCO</name>
<dbReference type="EMBL" id="QLNQ01000024">
    <property type="protein sequence ID" value="RCK63328.1"/>
    <property type="molecule type" value="Genomic_DNA"/>
</dbReference>
<dbReference type="PANTHER" id="PTHR46015">
    <property type="entry name" value="ZGC:172121"/>
    <property type="match status" value="1"/>
</dbReference>
<dbReference type="GO" id="GO:0033528">
    <property type="term" value="P:S-methylmethionine cycle"/>
    <property type="evidence" value="ECO:0007669"/>
    <property type="project" value="TreeGrafter"/>
</dbReference>
<comment type="cofactor">
    <cofactor evidence="5">
        <name>Zn(2+)</name>
        <dbReference type="ChEBI" id="CHEBI:29105"/>
    </cofactor>
</comment>
<feature type="binding site" evidence="5">
    <location>
        <position position="295"/>
    </location>
    <ligand>
        <name>Zn(2+)</name>
        <dbReference type="ChEBI" id="CHEBI:29105"/>
    </ligand>
</feature>
<evidence type="ECO:0000259" key="6">
    <source>
        <dbReference type="PROSITE" id="PS50970"/>
    </source>
</evidence>
<protein>
    <submittedName>
        <fullName evidence="7">Homocysteine S-methyltransferase YbgG</fullName>
    </submittedName>
</protein>
<keyword evidence="4 5" id="KW-0862">Zinc</keyword>
<dbReference type="OrthoDB" id="261426at2759"/>
<dbReference type="Pfam" id="PF02574">
    <property type="entry name" value="S-methyl_trans"/>
    <property type="match status" value="1"/>
</dbReference>
<dbReference type="InterPro" id="IPR036589">
    <property type="entry name" value="HCY_dom_sf"/>
</dbReference>
<dbReference type="GO" id="GO:0008898">
    <property type="term" value="F:S-adenosylmethionine-homocysteine S-methyltransferase activity"/>
    <property type="evidence" value="ECO:0007669"/>
    <property type="project" value="TreeGrafter"/>
</dbReference>
<accession>A0A367YBU6</accession>
<proteinExistence type="predicted"/>
<evidence type="ECO:0000256" key="5">
    <source>
        <dbReference type="PROSITE-ProRule" id="PRU00333"/>
    </source>
</evidence>
<evidence type="ECO:0000256" key="4">
    <source>
        <dbReference type="ARBA" id="ARBA00022833"/>
    </source>
</evidence>
<dbReference type="GO" id="GO:0008270">
    <property type="term" value="F:zinc ion binding"/>
    <property type="evidence" value="ECO:0007669"/>
    <property type="project" value="InterPro"/>
</dbReference>
<dbReference type="AlphaFoldDB" id="A0A367YBU6"/>
<feature type="binding site" evidence="5">
    <location>
        <position position="231"/>
    </location>
    <ligand>
        <name>Zn(2+)</name>
        <dbReference type="ChEBI" id="CHEBI:29105"/>
    </ligand>
</feature>
<sequence>MGQYKNIFQQKKLVIDGALGTELERVLPKTSASLPSSSPLWSGQVLINNPELVEQVHLDYINAGADVIITSTYQTSFASLNKYAGYDLHQATELWNRSLAAAKNAVTRSGRNDVIIAGSIGPYATVLANGSEYTGDYQGATYDDLVEYHTPLFEFYDKSDTDIICIETIPNFTELKVVIDMMRKYTNKEYFISINPQSATALSDGASLTKVAELFRTIEDTSRFLAVGINCTNYDLLCDILEYFAEFPTLVYPNMGFVYDTTVHKFVPEANHEVNWETAVRKWAARENVRAVGGCCCTGPSEIATVAKVIKK</sequence>
<evidence type="ECO:0000256" key="1">
    <source>
        <dbReference type="ARBA" id="ARBA00022603"/>
    </source>
</evidence>
<dbReference type="STRING" id="5486.A0A367YBU6"/>
<dbReference type="PIRSF" id="PIRSF037505">
    <property type="entry name" value="Betaine_HMT"/>
    <property type="match status" value="1"/>
</dbReference>
<dbReference type="GO" id="GO:0009086">
    <property type="term" value="P:methionine biosynthetic process"/>
    <property type="evidence" value="ECO:0007669"/>
    <property type="project" value="InterPro"/>
</dbReference>
<gene>
    <name evidence="7" type="primary">ybgG_1</name>
    <name evidence="7" type="ORF">Cantr_10088</name>
</gene>
<keyword evidence="1 5" id="KW-0489">Methyltransferase</keyword>
<organism evidence="7 8">
    <name type="scientific">Candida viswanathii</name>
    <dbReference type="NCBI Taxonomy" id="5486"/>
    <lineage>
        <taxon>Eukaryota</taxon>
        <taxon>Fungi</taxon>
        <taxon>Dikarya</taxon>
        <taxon>Ascomycota</taxon>
        <taxon>Saccharomycotina</taxon>
        <taxon>Pichiomycetes</taxon>
        <taxon>Debaryomycetaceae</taxon>
        <taxon>Candida/Lodderomyces clade</taxon>
        <taxon>Candida</taxon>
    </lineage>
</organism>
<dbReference type="PROSITE" id="PS50970">
    <property type="entry name" value="HCY"/>
    <property type="match status" value="1"/>
</dbReference>
<dbReference type="GO" id="GO:0032259">
    <property type="term" value="P:methylation"/>
    <property type="evidence" value="ECO:0007669"/>
    <property type="project" value="UniProtKB-KW"/>
</dbReference>
<dbReference type="PANTHER" id="PTHR46015:SF1">
    <property type="entry name" value="HOMOCYSTEINE S-METHYLTRANSFERASE-LIKE ISOFORM 1"/>
    <property type="match status" value="1"/>
</dbReference>
<feature type="domain" description="Hcy-binding" evidence="6">
    <location>
        <begin position="1"/>
        <end position="310"/>
    </location>
</feature>
<dbReference type="SUPFAM" id="SSF82282">
    <property type="entry name" value="Homocysteine S-methyltransferase"/>
    <property type="match status" value="1"/>
</dbReference>
<dbReference type="Proteomes" id="UP000253472">
    <property type="component" value="Unassembled WGS sequence"/>
</dbReference>